<sequence length="353" mass="37657">MTAASAPCPGRFARLLGMSTAQQSPFPASDAHPGGDADTGAAVSVRDLRQSYGDFEAVKGISFDVVPGELFALLGTNGAGKTTTIETLEGFRRPTSGTVRVFGSDPYGQPPALRERTNAVLQHSGLFGELTVAETIDLSRDLCADPLGRDEVLALTGLADKARVAVRQLSGGQKRRLDLGLAVLTRPEVLFLDEPTTGMDPEARRETWTLIADLVADGVAVLLTTHYLEEAERLADRLAIMHRGEVKVAGTLREVVVGHGDRIAFRLPADVRFDDLPGLPGATAEVEMRQEEAWVSYTVRGEDTEGRAHGALAPLLAWADVHSTTLHRLEVRSASLEDVFLSVADGAADLVSG</sequence>
<dbReference type="Pfam" id="PF00005">
    <property type="entry name" value="ABC_tran"/>
    <property type="match status" value="1"/>
</dbReference>
<evidence type="ECO:0000256" key="3">
    <source>
        <dbReference type="ARBA" id="ARBA00022741"/>
    </source>
</evidence>
<dbReference type="SMART" id="SM00382">
    <property type="entry name" value="AAA"/>
    <property type="match status" value="1"/>
</dbReference>
<evidence type="ECO:0000313" key="8">
    <source>
        <dbReference type="Proteomes" id="UP001501585"/>
    </source>
</evidence>
<keyword evidence="2" id="KW-0813">Transport</keyword>
<evidence type="ECO:0000256" key="1">
    <source>
        <dbReference type="ARBA" id="ARBA00004202"/>
    </source>
</evidence>
<dbReference type="PANTHER" id="PTHR42711:SF16">
    <property type="entry name" value="ABC TRANSPORTER ATP-BINDING PROTEIN"/>
    <property type="match status" value="1"/>
</dbReference>
<gene>
    <name evidence="7" type="ORF">GCM10009799_06410</name>
</gene>
<keyword evidence="8" id="KW-1185">Reference proteome</keyword>
<evidence type="ECO:0000256" key="4">
    <source>
        <dbReference type="ARBA" id="ARBA00022840"/>
    </source>
</evidence>
<comment type="subcellular location">
    <subcellularLocation>
        <location evidence="1">Cell membrane</location>
        <topology evidence="1">Peripheral membrane protein</topology>
    </subcellularLocation>
</comment>
<accession>A0ABP5DSA4</accession>
<dbReference type="InterPro" id="IPR050763">
    <property type="entry name" value="ABC_transporter_ATP-binding"/>
</dbReference>
<evidence type="ECO:0000256" key="2">
    <source>
        <dbReference type="ARBA" id="ARBA00022448"/>
    </source>
</evidence>
<dbReference type="Proteomes" id="UP001501585">
    <property type="component" value="Unassembled WGS sequence"/>
</dbReference>
<dbReference type="InterPro" id="IPR003439">
    <property type="entry name" value="ABC_transporter-like_ATP-bd"/>
</dbReference>
<dbReference type="PROSITE" id="PS50893">
    <property type="entry name" value="ABC_TRANSPORTER_2"/>
    <property type="match status" value="1"/>
</dbReference>
<keyword evidence="4 7" id="KW-0067">ATP-binding</keyword>
<dbReference type="InterPro" id="IPR003593">
    <property type="entry name" value="AAA+_ATPase"/>
</dbReference>
<proteinExistence type="predicted"/>
<dbReference type="GO" id="GO:0005524">
    <property type="term" value="F:ATP binding"/>
    <property type="evidence" value="ECO:0007669"/>
    <property type="project" value="UniProtKB-KW"/>
</dbReference>
<protein>
    <submittedName>
        <fullName evidence="7">ABC transporter ATP-binding protein</fullName>
    </submittedName>
</protein>
<comment type="caution">
    <text evidence="7">The sequence shown here is derived from an EMBL/GenBank/DDBJ whole genome shotgun (WGS) entry which is preliminary data.</text>
</comment>
<keyword evidence="3" id="KW-0547">Nucleotide-binding</keyword>
<evidence type="ECO:0000256" key="5">
    <source>
        <dbReference type="ARBA" id="ARBA00023251"/>
    </source>
</evidence>
<feature type="domain" description="ABC transporter" evidence="6">
    <location>
        <begin position="43"/>
        <end position="268"/>
    </location>
</feature>
<evidence type="ECO:0000313" key="7">
    <source>
        <dbReference type="EMBL" id="GAA1983739.1"/>
    </source>
</evidence>
<dbReference type="Gene3D" id="3.40.50.300">
    <property type="entry name" value="P-loop containing nucleotide triphosphate hydrolases"/>
    <property type="match status" value="1"/>
</dbReference>
<dbReference type="EMBL" id="BAAAPC010000002">
    <property type="protein sequence ID" value="GAA1983739.1"/>
    <property type="molecule type" value="Genomic_DNA"/>
</dbReference>
<evidence type="ECO:0000259" key="6">
    <source>
        <dbReference type="PROSITE" id="PS50893"/>
    </source>
</evidence>
<dbReference type="SUPFAM" id="SSF52540">
    <property type="entry name" value="P-loop containing nucleoside triphosphate hydrolases"/>
    <property type="match status" value="1"/>
</dbReference>
<reference evidence="8" key="1">
    <citation type="journal article" date="2019" name="Int. J. Syst. Evol. Microbiol.">
        <title>The Global Catalogue of Microorganisms (GCM) 10K type strain sequencing project: providing services to taxonomists for standard genome sequencing and annotation.</title>
        <authorList>
            <consortium name="The Broad Institute Genomics Platform"/>
            <consortium name="The Broad Institute Genome Sequencing Center for Infectious Disease"/>
            <person name="Wu L."/>
            <person name="Ma J."/>
        </authorList>
    </citation>
    <scope>NUCLEOTIDE SEQUENCE [LARGE SCALE GENOMIC DNA]</scope>
    <source>
        <strain evidence="8">JCM 15313</strain>
    </source>
</reference>
<name>A0ABP5DSA4_9ACTN</name>
<dbReference type="PANTHER" id="PTHR42711">
    <property type="entry name" value="ABC TRANSPORTER ATP-BINDING PROTEIN"/>
    <property type="match status" value="1"/>
</dbReference>
<dbReference type="PROSITE" id="PS00211">
    <property type="entry name" value="ABC_TRANSPORTER_1"/>
    <property type="match status" value="1"/>
</dbReference>
<dbReference type="InterPro" id="IPR027417">
    <property type="entry name" value="P-loop_NTPase"/>
</dbReference>
<dbReference type="InterPro" id="IPR017871">
    <property type="entry name" value="ABC_transporter-like_CS"/>
</dbReference>
<dbReference type="CDD" id="cd03230">
    <property type="entry name" value="ABC_DR_subfamily_A"/>
    <property type="match status" value="1"/>
</dbReference>
<organism evidence="7 8">
    <name type="scientific">Nocardiopsis rhodophaea</name>
    <dbReference type="NCBI Taxonomy" id="280238"/>
    <lineage>
        <taxon>Bacteria</taxon>
        <taxon>Bacillati</taxon>
        <taxon>Actinomycetota</taxon>
        <taxon>Actinomycetes</taxon>
        <taxon>Streptosporangiales</taxon>
        <taxon>Nocardiopsidaceae</taxon>
        <taxon>Nocardiopsis</taxon>
    </lineage>
</organism>
<keyword evidence="5" id="KW-0046">Antibiotic resistance</keyword>